<evidence type="ECO:0008006" key="4">
    <source>
        <dbReference type="Google" id="ProtNLM"/>
    </source>
</evidence>
<organism evidence="2 3">
    <name type="scientific">Leucothrix arctica</name>
    <dbReference type="NCBI Taxonomy" id="1481894"/>
    <lineage>
        <taxon>Bacteria</taxon>
        <taxon>Pseudomonadati</taxon>
        <taxon>Pseudomonadota</taxon>
        <taxon>Gammaproteobacteria</taxon>
        <taxon>Thiotrichales</taxon>
        <taxon>Thiotrichaceae</taxon>
        <taxon>Leucothrix</taxon>
    </lineage>
</organism>
<evidence type="ECO:0000313" key="3">
    <source>
        <dbReference type="Proteomes" id="UP000245506"/>
    </source>
</evidence>
<keyword evidence="3" id="KW-1185">Reference proteome</keyword>
<feature type="chain" id="PRO_5016414390" description="Lipoprotein" evidence="1">
    <location>
        <begin position="18"/>
        <end position="143"/>
    </location>
</feature>
<proteinExistence type="predicted"/>
<keyword evidence="1" id="KW-0732">Signal</keyword>
<evidence type="ECO:0000256" key="1">
    <source>
        <dbReference type="SAM" id="SignalP"/>
    </source>
</evidence>
<evidence type="ECO:0000313" key="2">
    <source>
        <dbReference type="EMBL" id="PWQ96328.1"/>
    </source>
</evidence>
<sequence length="143" mass="15874">MKYLLLASLTLLLNACASYDFVPTPVPELISKVTYTTTDSSGNNTWQLDNDTLNVRHMKLSNSGQLISQRVTKATPNEFNIIATGFENADFKKVTSQQGRRNAGVKEKLVIETAEGSRVFTQDENSSFPAKINEVTKTIPQLF</sequence>
<dbReference type="RefSeq" id="WP_109823300.1">
    <property type="nucleotide sequence ID" value="NZ_QGKL01000029.1"/>
</dbReference>
<comment type="caution">
    <text evidence="2">The sequence shown here is derived from an EMBL/GenBank/DDBJ whole genome shotgun (WGS) entry which is preliminary data.</text>
</comment>
<dbReference type="OrthoDB" id="9887217at2"/>
<feature type="signal peptide" evidence="1">
    <location>
        <begin position="1"/>
        <end position="17"/>
    </location>
</feature>
<name>A0A317CCQ2_9GAMM</name>
<protein>
    <recommendedName>
        <fullName evidence="4">Lipoprotein</fullName>
    </recommendedName>
</protein>
<dbReference type="EMBL" id="QGKL01000029">
    <property type="protein sequence ID" value="PWQ96328.1"/>
    <property type="molecule type" value="Genomic_DNA"/>
</dbReference>
<gene>
    <name evidence="2" type="ORF">DKT75_10105</name>
</gene>
<dbReference type="Proteomes" id="UP000245506">
    <property type="component" value="Unassembled WGS sequence"/>
</dbReference>
<reference evidence="2 3" key="1">
    <citation type="submission" date="2018-05" db="EMBL/GenBank/DDBJ databases">
        <title>Leucothrix arctica sp. nov., isolated from Arctic seawater.</title>
        <authorList>
            <person name="Choi A."/>
            <person name="Baek K."/>
        </authorList>
    </citation>
    <scope>NUCLEOTIDE SEQUENCE [LARGE SCALE GENOMIC DNA]</scope>
    <source>
        <strain evidence="2 3">IMCC9719</strain>
    </source>
</reference>
<accession>A0A317CCQ2</accession>
<dbReference type="AlphaFoldDB" id="A0A317CCQ2"/>